<dbReference type="PATRIC" id="fig|1423739.3.peg.526"/>
<dbReference type="Proteomes" id="UP000052013">
    <property type="component" value="Unassembled WGS sequence"/>
</dbReference>
<dbReference type="AlphaFoldDB" id="A0A0R1SH68"/>
<dbReference type="STRING" id="1423739.FC85_GL000499"/>
<protein>
    <recommendedName>
        <fullName evidence="3">DUF4811 domain-containing protein</fullName>
    </recommendedName>
</protein>
<reference evidence="1 2" key="1">
    <citation type="journal article" date="2015" name="Genome Announc.">
        <title>Expanding the biotechnology potential of lactobacilli through comparative genomics of 213 strains and associated genera.</title>
        <authorList>
            <person name="Sun Z."/>
            <person name="Harris H.M."/>
            <person name="McCann A."/>
            <person name="Guo C."/>
            <person name="Argimon S."/>
            <person name="Zhang W."/>
            <person name="Yang X."/>
            <person name="Jeffery I.B."/>
            <person name="Cooney J.C."/>
            <person name="Kagawa T.F."/>
            <person name="Liu W."/>
            <person name="Song Y."/>
            <person name="Salvetti E."/>
            <person name="Wrobel A."/>
            <person name="Rasinkangas P."/>
            <person name="Parkhill J."/>
            <person name="Rea M.C."/>
            <person name="O'Sullivan O."/>
            <person name="Ritari J."/>
            <person name="Douillard F.P."/>
            <person name="Paul Ross R."/>
            <person name="Yang R."/>
            <person name="Briner A.E."/>
            <person name="Felis G.E."/>
            <person name="de Vos W.M."/>
            <person name="Barrangou R."/>
            <person name="Klaenhammer T.R."/>
            <person name="Caufield P.W."/>
            <person name="Cui Y."/>
            <person name="Zhang H."/>
            <person name="O'Toole P.W."/>
        </authorList>
    </citation>
    <scope>NUCLEOTIDE SEQUENCE [LARGE SCALE GENOMIC DNA]</scope>
    <source>
        <strain evidence="1 2">DSM 14421</strain>
    </source>
</reference>
<accession>A0A0R1SH68</accession>
<evidence type="ECO:0000313" key="2">
    <source>
        <dbReference type="Proteomes" id="UP000052013"/>
    </source>
</evidence>
<evidence type="ECO:0008006" key="3">
    <source>
        <dbReference type="Google" id="ProtNLM"/>
    </source>
</evidence>
<dbReference type="Pfam" id="PF16069">
    <property type="entry name" value="DUF4811"/>
    <property type="match status" value="1"/>
</dbReference>
<comment type="caution">
    <text evidence="1">The sequence shown here is derived from an EMBL/GenBank/DDBJ whole genome shotgun (WGS) entry which is preliminary data.</text>
</comment>
<dbReference type="EMBL" id="AZEY01000075">
    <property type="protein sequence ID" value="KRL65139.1"/>
    <property type="molecule type" value="Genomic_DNA"/>
</dbReference>
<sequence>MLLLITILLVVIIGVSFYKKHQQIGIIATFALLLVQGGLLLDSQSHFGTTTDKHTQISQIKPIASIHANHIMIIKTIKQGKTHYKAFATKKPGSSKLSLILNKDKKVVIQKSADNPSQLLTTNTQYHYDNSLVKFLFTGVTSQGQLKRQVVTYQLNQDWAVLSKQQLKSAATKLKSKSFQARMQAQVKTKLTAKIKQDPKLLKQPKQLKRLQNELVKKAVGHELKQFESV</sequence>
<organism evidence="1 2">
    <name type="scientific">Lentilactobacillus diolivorans DSM 14421</name>
    <dbReference type="NCBI Taxonomy" id="1423739"/>
    <lineage>
        <taxon>Bacteria</taxon>
        <taxon>Bacillati</taxon>
        <taxon>Bacillota</taxon>
        <taxon>Bacilli</taxon>
        <taxon>Lactobacillales</taxon>
        <taxon>Lactobacillaceae</taxon>
        <taxon>Lentilactobacillus</taxon>
    </lineage>
</organism>
<proteinExistence type="predicted"/>
<evidence type="ECO:0000313" key="1">
    <source>
        <dbReference type="EMBL" id="KRL65139.1"/>
    </source>
</evidence>
<dbReference type="InterPro" id="IPR032083">
    <property type="entry name" value="DUF4811"/>
</dbReference>
<gene>
    <name evidence="1" type="ORF">FC85_GL000499</name>
</gene>
<name>A0A0R1SH68_9LACO</name>